<dbReference type="EMBL" id="BPLQ01006645">
    <property type="protein sequence ID" value="GIY24204.1"/>
    <property type="molecule type" value="Genomic_DNA"/>
</dbReference>
<organism evidence="1 2">
    <name type="scientific">Caerostris darwini</name>
    <dbReference type="NCBI Taxonomy" id="1538125"/>
    <lineage>
        <taxon>Eukaryota</taxon>
        <taxon>Metazoa</taxon>
        <taxon>Ecdysozoa</taxon>
        <taxon>Arthropoda</taxon>
        <taxon>Chelicerata</taxon>
        <taxon>Arachnida</taxon>
        <taxon>Araneae</taxon>
        <taxon>Araneomorphae</taxon>
        <taxon>Entelegynae</taxon>
        <taxon>Araneoidea</taxon>
        <taxon>Araneidae</taxon>
        <taxon>Caerostris</taxon>
    </lineage>
</organism>
<evidence type="ECO:0000313" key="1">
    <source>
        <dbReference type="EMBL" id="GIY24204.1"/>
    </source>
</evidence>
<reference evidence="1 2" key="1">
    <citation type="submission" date="2021-06" db="EMBL/GenBank/DDBJ databases">
        <title>Caerostris darwini draft genome.</title>
        <authorList>
            <person name="Kono N."/>
            <person name="Arakawa K."/>
        </authorList>
    </citation>
    <scope>NUCLEOTIDE SEQUENCE [LARGE SCALE GENOMIC DNA]</scope>
</reference>
<dbReference type="AlphaFoldDB" id="A0AAV4RU26"/>
<evidence type="ECO:0000313" key="2">
    <source>
        <dbReference type="Proteomes" id="UP001054837"/>
    </source>
</evidence>
<comment type="caution">
    <text evidence="1">The sequence shown here is derived from an EMBL/GenBank/DDBJ whole genome shotgun (WGS) entry which is preliminary data.</text>
</comment>
<keyword evidence="2" id="KW-1185">Reference proteome</keyword>
<sequence>MQELNLALSALHPLKSLEPDNIHSLMISRLSNKGKQSLSTGTNICSFEEPTLIGCYYSRPVIIWLRKKFPCSLFSTDQWEDFKDFSTLLRS</sequence>
<accession>A0AAV4RU26</accession>
<dbReference type="Proteomes" id="UP001054837">
    <property type="component" value="Unassembled WGS sequence"/>
</dbReference>
<name>A0AAV4RU26_9ARAC</name>
<proteinExistence type="predicted"/>
<gene>
    <name evidence="1" type="ORF">CDAR_390131</name>
</gene>
<protein>
    <submittedName>
        <fullName evidence="1">Uncharacterized protein</fullName>
    </submittedName>
</protein>